<dbReference type="RefSeq" id="WP_098752635.1">
    <property type="nucleotide sequence ID" value="NZ_WHPN01000308.1"/>
</dbReference>
<proteinExistence type="predicted"/>
<keyword evidence="1" id="KW-1133">Transmembrane helix</keyword>
<organism evidence="2 3">
    <name type="scientific">Streptomyces lycii</name>
    <dbReference type="NCBI Taxonomy" id="2654337"/>
    <lineage>
        <taxon>Bacteria</taxon>
        <taxon>Bacillati</taxon>
        <taxon>Actinomycetota</taxon>
        <taxon>Actinomycetes</taxon>
        <taxon>Kitasatosporales</taxon>
        <taxon>Streptomycetaceae</taxon>
        <taxon>Streptomyces</taxon>
    </lineage>
</organism>
<dbReference type="Proteomes" id="UP000621266">
    <property type="component" value="Unassembled WGS sequence"/>
</dbReference>
<evidence type="ECO:0000313" key="3">
    <source>
        <dbReference type="Proteomes" id="UP000621266"/>
    </source>
</evidence>
<evidence type="ECO:0000256" key="1">
    <source>
        <dbReference type="SAM" id="Phobius"/>
    </source>
</evidence>
<protein>
    <submittedName>
        <fullName evidence="2">Uncharacterized protein</fullName>
    </submittedName>
</protein>
<gene>
    <name evidence="2" type="ORF">GCU69_18935</name>
</gene>
<dbReference type="EMBL" id="WHPN01000308">
    <property type="protein sequence ID" value="KAF4407604.1"/>
    <property type="molecule type" value="Genomic_DNA"/>
</dbReference>
<accession>A0ABQ7FEZ0</accession>
<keyword evidence="3" id="KW-1185">Reference proteome</keyword>
<feature type="transmembrane region" description="Helical" evidence="1">
    <location>
        <begin position="42"/>
        <end position="63"/>
    </location>
</feature>
<feature type="transmembrane region" description="Helical" evidence="1">
    <location>
        <begin position="6"/>
        <end position="30"/>
    </location>
</feature>
<comment type="caution">
    <text evidence="2">The sequence shown here is derived from an EMBL/GenBank/DDBJ whole genome shotgun (WGS) entry which is preliminary data.</text>
</comment>
<keyword evidence="1" id="KW-0812">Transmembrane</keyword>
<name>A0ABQ7FEZ0_9ACTN</name>
<reference evidence="2 3" key="1">
    <citation type="submission" date="2019-10" db="EMBL/GenBank/DDBJ databases">
        <title>Streptomyces tenebrisbrunneis sp.nov., an endogenous actinomycete isolated from of Lycium ruthenicum.</title>
        <authorList>
            <person name="Ma L."/>
        </authorList>
    </citation>
    <scope>NUCLEOTIDE SEQUENCE [LARGE SCALE GENOMIC DNA]</scope>
    <source>
        <strain evidence="2 3">TRM 66187</strain>
    </source>
</reference>
<keyword evidence="1" id="KW-0472">Membrane</keyword>
<evidence type="ECO:0000313" key="2">
    <source>
        <dbReference type="EMBL" id="KAF4407604.1"/>
    </source>
</evidence>
<sequence length="65" mass="6659">MESGPALFTGTVFAVFGAALLVWTGVRVRAGAPVVREANPPLALTLSLLFGAAFLLIGGRLLAYG</sequence>